<keyword evidence="3" id="KW-0309">Germination</keyword>
<dbReference type="InterPro" id="IPR038501">
    <property type="entry name" value="Spore_GerAC_C_sf"/>
</dbReference>
<feature type="region of interest" description="Disordered" evidence="8">
    <location>
        <begin position="1"/>
        <end position="37"/>
    </location>
</feature>
<keyword evidence="5" id="KW-0472">Membrane</keyword>
<organism evidence="11 12">
    <name type="scientific">Paenibacillus flagellatus</name>
    <dbReference type="NCBI Taxonomy" id="2211139"/>
    <lineage>
        <taxon>Bacteria</taxon>
        <taxon>Bacillati</taxon>
        <taxon>Bacillota</taxon>
        <taxon>Bacilli</taxon>
        <taxon>Bacillales</taxon>
        <taxon>Paenibacillaceae</taxon>
        <taxon>Paenibacillus</taxon>
    </lineage>
</organism>
<evidence type="ECO:0000256" key="8">
    <source>
        <dbReference type="SAM" id="MobiDB-lite"/>
    </source>
</evidence>
<dbReference type="PANTHER" id="PTHR35789">
    <property type="entry name" value="SPORE GERMINATION PROTEIN B3"/>
    <property type="match status" value="1"/>
</dbReference>
<dbReference type="GO" id="GO:0016020">
    <property type="term" value="C:membrane"/>
    <property type="evidence" value="ECO:0007669"/>
    <property type="project" value="UniProtKB-SubCell"/>
</dbReference>
<evidence type="ECO:0000313" key="12">
    <source>
        <dbReference type="Proteomes" id="UP000247476"/>
    </source>
</evidence>
<evidence type="ECO:0000256" key="4">
    <source>
        <dbReference type="ARBA" id="ARBA00022729"/>
    </source>
</evidence>
<dbReference type="Pfam" id="PF05504">
    <property type="entry name" value="Spore_GerAC"/>
    <property type="match status" value="1"/>
</dbReference>
<dbReference type="Pfam" id="PF25198">
    <property type="entry name" value="Spore_GerAC_N"/>
    <property type="match status" value="1"/>
</dbReference>
<sequence>MDDAIQTEPVRQKKQKTAAGGSKAGTAERRGTDVTRVSEVSLSSKRAATAPIAVLLAAAVLLAGCWDSREVNELAVVMAAAIDQADEQNIELSVQVYNPRTAGGGGQVGQMSGGSGGGAGAFVVRSAVGSTMADAMSKLQEKLPRQIFWGHGEVFVIGEAVASKGLREHMDFLLRSPEIRDKADVFIVKGKAKPLLTLPVPLEGNTAQTMGKLADIHLGVQVSIINLTRMLAGSARGAILPLVQLSQSEEKAGDSGKIPFMTGAGVLKNDKLIGYIDVATMRGAMWVRDEIELATVTVTPTRTERGDVTVRLVRSRTKLVPRIEDGKWAITVESEAQGDILQNTTNVDFGNPLLAGRLEQDFNDQIERRMTGAIEKLQKMNADVLGFSQAFHRRYPKEWNKVKDRWDEQFPHVQATAVVKVKIERHGLSSSGAVRPNDEVQAE</sequence>
<evidence type="ECO:0000256" key="3">
    <source>
        <dbReference type="ARBA" id="ARBA00022544"/>
    </source>
</evidence>
<evidence type="ECO:0000256" key="6">
    <source>
        <dbReference type="ARBA" id="ARBA00023139"/>
    </source>
</evidence>
<dbReference type="GO" id="GO:0009847">
    <property type="term" value="P:spore germination"/>
    <property type="evidence" value="ECO:0007669"/>
    <property type="project" value="InterPro"/>
</dbReference>
<dbReference type="InterPro" id="IPR008844">
    <property type="entry name" value="Spore_GerAC-like"/>
</dbReference>
<dbReference type="EMBL" id="QJVJ01000001">
    <property type="protein sequence ID" value="PYI57337.1"/>
    <property type="molecule type" value="Genomic_DNA"/>
</dbReference>
<proteinExistence type="inferred from homology"/>
<comment type="similarity">
    <text evidence="2">Belongs to the GerABKC lipoprotein family.</text>
</comment>
<dbReference type="AlphaFoldDB" id="A0A2V5KXT8"/>
<evidence type="ECO:0000256" key="1">
    <source>
        <dbReference type="ARBA" id="ARBA00004635"/>
    </source>
</evidence>
<dbReference type="NCBIfam" id="TIGR02887">
    <property type="entry name" value="spore_ger_x_C"/>
    <property type="match status" value="1"/>
</dbReference>
<dbReference type="Gene3D" id="3.30.300.210">
    <property type="entry name" value="Nutrient germinant receptor protein C, domain 3"/>
    <property type="match status" value="1"/>
</dbReference>
<dbReference type="InterPro" id="IPR046953">
    <property type="entry name" value="Spore_GerAC-like_C"/>
</dbReference>
<comment type="caution">
    <text evidence="11">The sequence shown here is derived from an EMBL/GenBank/DDBJ whole genome shotgun (WGS) entry which is preliminary data.</text>
</comment>
<feature type="domain" description="Spore germination GerAC-like C-terminal" evidence="9">
    <location>
        <begin position="262"/>
        <end position="427"/>
    </location>
</feature>
<evidence type="ECO:0000259" key="10">
    <source>
        <dbReference type="Pfam" id="PF25198"/>
    </source>
</evidence>
<reference evidence="11 12" key="1">
    <citation type="submission" date="2018-05" db="EMBL/GenBank/DDBJ databases">
        <title>Paenibacillus flagellatus sp. nov., isolated from selenium mineral soil.</title>
        <authorList>
            <person name="Dai X."/>
        </authorList>
    </citation>
    <scope>NUCLEOTIDE SEQUENCE [LARGE SCALE GENOMIC DNA]</scope>
    <source>
        <strain evidence="11 12">DXL2</strain>
    </source>
</reference>
<keyword evidence="4" id="KW-0732">Signal</keyword>
<evidence type="ECO:0000256" key="2">
    <source>
        <dbReference type="ARBA" id="ARBA00007886"/>
    </source>
</evidence>
<name>A0A2V5KXT8_9BACL</name>
<keyword evidence="6" id="KW-0564">Palmitate</keyword>
<evidence type="ECO:0000256" key="5">
    <source>
        <dbReference type="ARBA" id="ARBA00023136"/>
    </source>
</evidence>
<evidence type="ECO:0000313" key="11">
    <source>
        <dbReference type="EMBL" id="PYI57337.1"/>
    </source>
</evidence>
<keyword evidence="12" id="KW-1185">Reference proteome</keyword>
<feature type="domain" description="Spore germination protein N-terminal" evidence="10">
    <location>
        <begin position="67"/>
        <end position="244"/>
    </location>
</feature>
<keyword evidence="7" id="KW-0449">Lipoprotein</keyword>
<dbReference type="PANTHER" id="PTHR35789:SF1">
    <property type="entry name" value="SPORE GERMINATION PROTEIN B3"/>
    <property type="match status" value="1"/>
</dbReference>
<protein>
    <submittedName>
        <fullName evidence="11">Ger(X)C family spore germination protein</fullName>
    </submittedName>
</protein>
<accession>A0A2V5KXT8</accession>
<comment type="subcellular location">
    <subcellularLocation>
        <location evidence="1">Membrane</location>
        <topology evidence="1">Lipid-anchor</topology>
    </subcellularLocation>
</comment>
<evidence type="ECO:0000256" key="7">
    <source>
        <dbReference type="ARBA" id="ARBA00023288"/>
    </source>
</evidence>
<dbReference type="InterPro" id="IPR057336">
    <property type="entry name" value="GerAC_N"/>
</dbReference>
<gene>
    <name evidence="11" type="ORF">DLM86_02545</name>
</gene>
<dbReference type="Proteomes" id="UP000247476">
    <property type="component" value="Unassembled WGS sequence"/>
</dbReference>
<evidence type="ECO:0000259" key="9">
    <source>
        <dbReference type="Pfam" id="PF05504"/>
    </source>
</evidence>